<dbReference type="SMART" id="SM00233">
    <property type="entry name" value="PH"/>
    <property type="match status" value="1"/>
</dbReference>
<dbReference type="OrthoDB" id="10261837at2759"/>
<name>A0A8B6BEU7_MYTGA</name>
<dbReference type="PROSITE" id="PS50003">
    <property type="entry name" value="PH_DOMAIN"/>
    <property type="match status" value="1"/>
</dbReference>
<dbReference type="Proteomes" id="UP000596742">
    <property type="component" value="Unassembled WGS sequence"/>
</dbReference>
<dbReference type="InterPro" id="IPR045188">
    <property type="entry name" value="Boi1/Boi2-like"/>
</dbReference>
<dbReference type="SUPFAM" id="SSF50729">
    <property type="entry name" value="PH domain-like"/>
    <property type="match status" value="1"/>
</dbReference>
<evidence type="ECO:0000313" key="3">
    <source>
        <dbReference type="Proteomes" id="UP000596742"/>
    </source>
</evidence>
<dbReference type="InterPro" id="IPR011993">
    <property type="entry name" value="PH-like_dom_sf"/>
</dbReference>
<sequence length="144" mass="16779">MRIDDGILTYIAASITVPITRQGFLWKKGENGNFLRRWFVLKRNMLFYFEKMNDKKPHGVIILEGVIAKRAADYSGLVFEISPSTGTEGRRYLLEASSDSEMKSWITSLSHSSFEVIKKQYEFLKKEYEKRLKRKKNPCDKPCS</sequence>
<proteinExistence type="predicted"/>
<keyword evidence="3" id="KW-1185">Reference proteome</keyword>
<dbReference type="AlphaFoldDB" id="A0A8B6BEU7"/>
<comment type="caution">
    <text evidence="2">The sequence shown here is derived from an EMBL/GenBank/DDBJ whole genome shotgun (WGS) entry which is preliminary data.</text>
</comment>
<dbReference type="GO" id="GO:0005769">
    <property type="term" value="C:early endosome"/>
    <property type="evidence" value="ECO:0007669"/>
    <property type="project" value="TreeGrafter"/>
</dbReference>
<protein>
    <recommendedName>
        <fullName evidence="1">PH domain-containing protein</fullName>
    </recommendedName>
</protein>
<dbReference type="GO" id="GO:0005802">
    <property type="term" value="C:trans-Golgi network"/>
    <property type="evidence" value="ECO:0007669"/>
    <property type="project" value="TreeGrafter"/>
</dbReference>
<feature type="domain" description="PH" evidence="1">
    <location>
        <begin position="18"/>
        <end position="114"/>
    </location>
</feature>
<evidence type="ECO:0000259" key="1">
    <source>
        <dbReference type="PROSITE" id="PS50003"/>
    </source>
</evidence>
<dbReference type="InterPro" id="IPR001849">
    <property type="entry name" value="PH_domain"/>
</dbReference>
<dbReference type="GO" id="GO:0042147">
    <property type="term" value="P:retrograde transport, endosome to Golgi"/>
    <property type="evidence" value="ECO:0007669"/>
    <property type="project" value="TreeGrafter"/>
</dbReference>
<accession>A0A8B6BEU7</accession>
<organism evidence="2 3">
    <name type="scientific">Mytilus galloprovincialis</name>
    <name type="common">Mediterranean mussel</name>
    <dbReference type="NCBI Taxonomy" id="29158"/>
    <lineage>
        <taxon>Eukaryota</taxon>
        <taxon>Metazoa</taxon>
        <taxon>Spiralia</taxon>
        <taxon>Lophotrochozoa</taxon>
        <taxon>Mollusca</taxon>
        <taxon>Bivalvia</taxon>
        <taxon>Autobranchia</taxon>
        <taxon>Pteriomorphia</taxon>
        <taxon>Mytilida</taxon>
        <taxon>Mytiloidea</taxon>
        <taxon>Mytilidae</taxon>
        <taxon>Mytilinae</taxon>
        <taxon>Mytilus</taxon>
    </lineage>
</organism>
<dbReference type="GO" id="GO:0007032">
    <property type="term" value="P:endosome organization"/>
    <property type="evidence" value="ECO:0007669"/>
    <property type="project" value="TreeGrafter"/>
</dbReference>
<evidence type="ECO:0000313" key="2">
    <source>
        <dbReference type="EMBL" id="VDH88707.1"/>
    </source>
</evidence>
<dbReference type="Pfam" id="PF00169">
    <property type="entry name" value="PH"/>
    <property type="match status" value="1"/>
</dbReference>
<reference evidence="2" key="1">
    <citation type="submission" date="2018-11" db="EMBL/GenBank/DDBJ databases">
        <authorList>
            <person name="Alioto T."/>
            <person name="Alioto T."/>
        </authorList>
    </citation>
    <scope>NUCLEOTIDE SEQUENCE</scope>
</reference>
<dbReference type="PANTHER" id="PTHR22902:SF53">
    <property type="entry name" value="INOSITOL PHOSPHATASE INTERACTING PROTEIN, ISOFORM A"/>
    <property type="match status" value="1"/>
</dbReference>
<gene>
    <name evidence="2" type="ORF">MGAL_10B070069</name>
</gene>
<dbReference type="GO" id="GO:0001881">
    <property type="term" value="P:receptor recycling"/>
    <property type="evidence" value="ECO:0007669"/>
    <property type="project" value="TreeGrafter"/>
</dbReference>
<dbReference type="GO" id="GO:0005829">
    <property type="term" value="C:cytosol"/>
    <property type="evidence" value="ECO:0007669"/>
    <property type="project" value="GOC"/>
</dbReference>
<dbReference type="EMBL" id="UYJE01000001">
    <property type="protein sequence ID" value="VDH88707.1"/>
    <property type="molecule type" value="Genomic_DNA"/>
</dbReference>
<dbReference type="PANTHER" id="PTHR22902">
    <property type="entry name" value="SESQUIPEDALIAN"/>
    <property type="match status" value="1"/>
</dbReference>
<dbReference type="GO" id="GO:0055037">
    <property type="term" value="C:recycling endosome"/>
    <property type="evidence" value="ECO:0007669"/>
    <property type="project" value="TreeGrafter"/>
</dbReference>
<dbReference type="Gene3D" id="2.30.29.30">
    <property type="entry name" value="Pleckstrin-homology domain (PH domain)/Phosphotyrosine-binding domain (PTB)"/>
    <property type="match status" value="1"/>
</dbReference>